<dbReference type="AlphaFoldDB" id="A0A0E3ZBZ6"/>
<proteinExistence type="inferred from homology"/>
<dbReference type="STRING" id="400092.PKOR_03035"/>
<dbReference type="GO" id="GO:0009251">
    <property type="term" value="P:glucan catabolic process"/>
    <property type="evidence" value="ECO:0007669"/>
    <property type="project" value="TreeGrafter"/>
</dbReference>
<organism evidence="6 7">
    <name type="scientific">Pontibacter korlensis</name>
    <dbReference type="NCBI Taxonomy" id="400092"/>
    <lineage>
        <taxon>Bacteria</taxon>
        <taxon>Pseudomonadati</taxon>
        <taxon>Bacteroidota</taxon>
        <taxon>Cytophagia</taxon>
        <taxon>Cytophagales</taxon>
        <taxon>Hymenobacteraceae</taxon>
        <taxon>Pontibacter</taxon>
    </lineage>
</organism>
<dbReference type="InterPro" id="IPR013783">
    <property type="entry name" value="Ig-like_fold"/>
</dbReference>
<dbReference type="PATRIC" id="fig|400092.3.peg.687"/>
<dbReference type="Gene3D" id="3.20.20.300">
    <property type="entry name" value="Glycoside hydrolase, family 3, N-terminal domain"/>
    <property type="match status" value="1"/>
</dbReference>
<evidence type="ECO:0000256" key="3">
    <source>
        <dbReference type="RuleBase" id="RU361161"/>
    </source>
</evidence>
<dbReference type="InterPro" id="IPR036962">
    <property type="entry name" value="Glyco_hydro_3_N_sf"/>
</dbReference>
<dbReference type="InterPro" id="IPR036881">
    <property type="entry name" value="Glyco_hydro_3_C_sf"/>
</dbReference>
<dbReference type="InterPro" id="IPR051915">
    <property type="entry name" value="Cellulose_Degrad_GH3"/>
</dbReference>
<dbReference type="SMART" id="SM01217">
    <property type="entry name" value="Fn3_like"/>
    <property type="match status" value="1"/>
</dbReference>
<dbReference type="Gene3D" id="3.40.50.1700">
    <property type="entry name" value="Glycoside hydrolase family 3 C-terminal domain"/>
    <property type="match status" value="1"/>
</dbReference>
<dbReference type="InterPro" id="IPR001764">
    <property type="entry name" value="Glyco_hydro_3_N"/>
</dbReference>
<accession>A0A0E3ZBZ6</accession>
<dbReference type="InterPro" id="IPR002772">
    <property type="entry name" value="Glyco_hydro_3_C"/>
</dbReference>
<dbReference type="PANTHER" id="PTHR30620:SF123">
    <property type="entry name" value="BETA-XYLOSIDASE"/>
    <property type="match status" value="1"/>
</dbReference>
<evidence type="ECO:0000313" key="6">
    <source>
        <dbReference type="EMBL" id="AKD02293.1"/>
    </source>
</evidence>
<dbReference type="PANTHER" id="PTHR30620">
    <property type="entry name" value="PERIPLASMIC BETA-GLUCOSIDASE-RELATED"/>
    <property type="match status" value="1"/>
</dbReference>
<evidence type="ECO:0000259" key="5">
    <source>
        <dbReference type="SMART" id="SM01217"/>
    </source>
</evidence>
<evidence type="ECO:0000256" key="2">
    <source>
        <dbReference type="ARBA" id="ARBA00022801"/>
    </source>
</evidence>
<dbReference type="InterPro" id="IPR026891">
    <property type="entry name" value="Fn3-like"/>
</dbReference>
<dbReference type="KEGG" id="pko:PKOR_03035"/>
<dbReference type="OrthoDB" id="9805821at2"/>
<dbReference type="HOGENOM" id="CLU_004542_5_1_10"/>
<dbReference type="FunFam" id="2.60.40.10:FF:000495">
    <property type="entry name" value="Periplasmic beta-glucosidase"/>
    <property type="match status" value="1"/>
</dbReference>
<evidence type="ECO:0000313" key="7">
    <source>
        <dbReference type="Proteomes" id="UP000033109"/>
    </source>
</evidence>
<dbReference type="GO" id="GO:0008422">
    <property type="term" value="F:beta-glucosidase activity"/>
    <property type="evidence" value="ECO:0007669"/>
    <property type="project" value="TreeGrafter"/>
</dbReference>
<dbReference type="InterPro" id="IPR017853">
    <property type="entry name" value="GH"/>
</dbReference>
<evidence type="ECO:0000256" key="1">
    <source>
        <dbReference type="ARBA" id="ARBA00005336"/>
    </source>
</evidence>
<dbReference type="EMBL" id="CP009621">
    <property type="protein sequence ID" value="AKD02293.1"/>
    <property type="molecule type" value="Genomic_DNA"/>
</dbReference>
<dbReference type="Pfam" id="PF00933">
    <property type="entry name" value="Glyco_hydro_3"/>
    <property type="match status" value="1"/>
</dbReference>
<sequence length="800" mass="86696">MIKYFIIGLSLICATSAFAQKEKPLYKNSKAPTEDRVKDLLGRMTLEEKVGQLSKLLGWEMYEKQGKKVTASEAFKKAVDERHIGLLWATLRADPWTKKTLTTGLNPALAAEATNALQKYVVENTRLGIPLLLAEECPHGHMAIGTTVFPTSIGQGSTWNPALVQRMASAIATEARAQGAHIGYGPVLDLAREPRWSRVEETYGEDPVLNSQMGVAMVKGFQGDNLKSGANIISTLKHFTAYGVPEGGHNGGSISTGYRELHQSYLPPFRAAVKAGALSVMTAYNSIDGVPCSSNEYLLTDLLRNEWGFNGFTVSDLGSISGLVGSHHVAATPADAAALAINAGLDADLSGYGYDKNLLEAVKAGLVSTDVLDRAVSRVLRLKFEMGLFENPYVDPKKAAKVVKNDAHVQLARQVAKESIVLLKNEKDLLPLNKSLKSIAVIGPNADNIYNQLGDYTAPQPESNIVTVLEGIKAKVSGKTKVTYVKGSAIRDTTTANIAEAVEAARKAEVAVVVLGGSSARDFKTEYQSTGAATVSANEGGQEISDMESGEGFDRATLDLLGKQMELLQEVVKTGTPVVVVLIKGRPLNLNWMSENVPAILDAWYPGQEGGNAVADVLFGDYNPAGRLPISVPKHVGQLPVYYNAKRPAKHDYVETDAQPLYSFGYGLSYSKFAYSNLQVSPSENQGDVQVKVQLQIKNTSSRDGDEVVQLYLRDKVSATVTPAKQLKKFQRVHLKAGEQKTVAFELNAEDMMLLDTKMQWIVEPGDFDVMVGASSDDIRLEEKFKINKAVQPLSLKTSK</sequence>
<dbReference type="RefSeq" id="WP_046309065.1">
    <property type="nucleotide sequence ID" value="NZ_CBCSCY010000007.1"/>
</dbReference>
<protein>
    <submittedName>
        <fullName evidence="6">Glycosyl hydrolase family 3</fullName>
    </submittedName>
</protein>
<reference evidence="6 7" key="1">
    <citation type="journal article" date="2015" name="Sci. Rep.">
        <title>Unraveling adaptation of Pontibacter korlensis to radiation and infertility in desert through complete genome and comparative transcriptomic analysis.</title>
        <authorList>
            <person name="Dai J."/>
            <person name="Dai W."/>
            <person name="Qiu C."/>
            <person name="Yang Z."/>
            <person name="Zhang Y."/>
            <person name="Zhou M."/>
            <person name="Zhang L."/>
            <person name="Fang C."/>
            <person name="Gao Q."/>
            <person name="Yang Q."/>
            <person name="Li X."/>
            <person name="Wang Z."/>
            <person name="Wang Z."/>
            <person name="Jia Z."/>
            <person name="Chen X."/>
        </authorList>
    </citation>
    <scope>NUCLEOTIDE SEQUENCE [LARGE SCALE GENOMIC DNA]</scope>
    <source>
        <strain evidence="6 7">X14-1T</strain>
    </source>
</reference>
<dbReference type="InterPro" id="IPR019800">
    <property type="entry name" value="Glyco_hydro_3_AS"/>
</dbReference>
<dbReference type="FunFam" id="3.40.50.1700:FF:000016">
    <property type="entry name" value="Periplasmic beta-glucosidase, xylosidase/arabinosidase"/>
    <property type="match status" value="1"/>
</dbReference>
<name>A0A0E3ZBZ6_9BACT</name>
<dbReference type="Proteomes" id="UP000033109">
    <property type="component" value="Chromosome"/>
</dbReference>
<gene>
    <name evidence="6" type="ORF">PKOR_03035</name>
</gene>
<keyword evidence="7" id="KW-1185">Reference proteome</keyword>
<evidence type="ECO:0000256" key="4">
    <source>
        <dbReference type="SAM" id="SignalP"/>
    </source>
</evidence>
<dbReference type="PROSITE" id="PS00775">
    <property type="entry name" value="GLYCOSYL_HYDROL_F3"/>
    <property type="match status" value="1"/>
</dbReference>
<dbReference type="Pfam" id="PF14310">
    <property type="entry name" value="Fn3-like"/>
    <property type="match status" value="1"/>
</dbReference>
<feature type="domain" description="Fibronectin type III-like" evidence="5">
    <location>
        <begin position="707"/>
        <end position="776"/>
    </location>
</feature>
<comment type="similarity">
    <text evidence="1 3">Belongs to the glycosyl hydrolase 3 family.</text>
</comment>
<keyword evidence="4" id="KW-0732">Signal</keyword>
<feature type="chain" id="PRO_5002416573" evidence="4">
    <location>
        <begin position="20"/>
        <end position="800"/>
    </location>
</feature>
<keyword evidence="2 3" id="KW-0378">Hydrolase</keyword>
<dbReference type="Gene3D" id="2.60.40.10">
    <property type="entry name" value="Immunoglobulins"/>
    <property type="match status" value="1"/>
</dbReference>
<keyword evidence="3" id="KW-0326">Glycosidase</keyword>
<dbReference type="Pfam" id="PF01915">
    <property type="entry name" value="Glyco_hydro_3_C"/>
    <property type="match status" value="1"/>
</dbReference>
<dbReference type="SUPFAM" id="SSF51445">
    <property type="entry name" value="(Trans)glycosidases"/>
    <property type="match status" value="1"/>
</dbReference>
<dbReference type="SUPFAM" id="SSF52279">
    <property type="entry name" value="Beta-D-glucan exohydrolase, C-terminal domain"/>
    <property type="match status" value="1"/>
</dbReference>
<dbReference type="PRINTS" id="PR00133">
    <property type="entry name" value="GLHYDRLASE3"/>
</dbReference>
<feature type="signal peptide" evidence="4">
    <location>
        <begin position="1"/>
        <end position="19"/>
    </location>
</feature>